<feature type="transmembrane region" description="Helical" evidence="2">
    <location>
        <begin position="108"/>
        <end position="129"/>
    </location>
</feature>
<evidence type="ECO:0000313" key="4">
    <source>
        <dbReference type="Proteomes" id="UP000789739"/>
    </source>
</evidence>
<dbReference type="Proteomes" id="UP000789739">
    <property type="component" value="Unassembled WGS sequence"/>
</dbReference>
<protein>
    <submittedName>
        <fullName evidence="3">7272_t:CDS:1</fullName>
    </submittedName>
</protein>
<evidence type="ECO:0000256" key="2">
    <source>
        <dbReference type="SAM" id="Phobius"/>
    </source>
</evidence>
<dbReference type="AlphaFoldDB" id="A0A9N9D5U0"/>
<name>A0A9N9D5U0_9GLOM</name>
<keyword evidence="2" id="KW-0812">Transmembrane</keyword>
<dbReference type="EMBL" id="CAJVPI010001700">
    <property type="protein sequence ID" value="CAG8623504.1"/>
    <property type="molecule type" value="Genomic_DNA"/>
</dbReference>
<organism evidence="3 4">
    <name type="scientific">Paraglomus brasilianum</name>
    <dbReference type="NCBI Taxonomy" id="144538"/>
    <lineage>
        <taxon>Eukaryota</taxon>
        <taxon>Fungi</taxon>
        <taxon>Fungi incertae sedis</taxon>
        <taxon>Mucoromycota</taxon>
        <taxon>Glomeromycotina</taxon>
        <taxon>Glomeromycetes</taxon>
        <taxon>Paraglomerales</taxon>
        <taxon>Paraglomeraceae</taxon>
        <taxon>Paraglomus</taxon>
    </lineage>
</organism>
<feature type="transmembrane region" description="Helical" evidence="2">
    <location>
        <begin position="7"/>
        <end position="27"/>
    </location>
</feature>
<reference evidence="3" key="1">
    <citation type="submission" date="2021-06" db="EMBL/GenBank/DDBJ databases">
        <authorList>
            <person name="Kallberg Y."/>
            <person name="Tangrot J."/>
            <person name="Rosling A."/>
        </authorList>
    </citation>
    <scope>NUCLEOTIDE SEQUENCE</scope>
    <source>
        <strain evidence="3">BR232B</strain>
    </source>
</reference>
<keyword evidence="2" id="KW-1133">Transmembrane helix</keyword>
<evidence type="ECO:0000313" key="3">
    <source>
        <dbReference type="EMBL" id="CAG8623504.1"/>
    </source>
</evidence>
<keyword evidence="2" id="KW-0472">Membrane</keyword>
<proteinExistence type="predicted"/>
<feature type="region of interest" description="Disordered" evidence="1">
    <location>
        <begin position="266"/>
        <end position="301"/>
    </location>
</feature>
<evidence type="ECO:0000256" key="1">
    <source>
        <dbReference type="SAM" id="MobiDB-lite"/>
    </source>
</evidence>
<comment type="caution">
    <text evidence="3">The sequence shown here is derived from an EMBL/GenBank/DDBJ whole genome shotgun (WGS) entry which is preliminary data.</text>
</comment>
<sequence>MTITSSYLSRASALLLPFHILTGYLLFPLAAIPKRELGDSSSINATYATLASYLITTALICFGVYHVVSGIPAATRALLGAVSKTKNGEKPSVALTEKEKQKQRNIRYGVIGVTTGVLLGGCTGLVGGLEEISLGFSAEYNICNCMVEAITVSRHKRQYINRLKICCQPTCYDDKSLPRNTTYVMCMSFLNEQLKLQEDYWAFNVTIKQFVGKYRDGTKWFDTSVSCPHNKNIPRLTGRSSSARKGSILMVTGELESKFIEMPIEETTTNTHDEPLSRSSSTVTIASDLPASPPTKKKTATKKTNIAAAQLNLNPFQL</sequence>
<accession>A0A9N9D5U0</accession>
<keyword evidence="4" id="KW-1185">Reference proteome</keyword>
<gene>
    <name evidence="3" type="ORF">PBRASI_LOCUS8844</name>
</gene>
<feature type="transmembrane region" description="Helical" evidence="2">
    <location>
        <begin position="47"/>
        <end position="68"/>
    </location>
</feature>